<keyword evidence="1" id="KW-0732">Signal</keyword>
<keyword evidence="4" id="KW-1185">Reference proteome</keyword>
<dbReference type="EMBL" id="JASDDK010000002">
    <property type="protein sequence ID" value="MDN3492271.1"/>
    <property type="molecule type" value="Genomic_DNA"/>
</dbReference>
<evidence type="ECO:0000313" key="3">
    <source>
        <dbReference type="EMBL" id="MDN3492271.1"/>
    </source>
</evidence>
<protein>
    <submittedName>
        <fullName evidence="3">Alginate export family protein</fullName>
    </submittedName>
</protein>
<accession>A0ABT7ZTB3</accession>
<dbReference type="Pfam" id="PF13372">
    <property type="entry name" value="Alginate_exp"/>
    <property type="match status" value="1"/>
</dbReference>
<name>A0ABT7ZTB3_9FLAO</name>
<dbReference type="Proteomes" id="UP001231197">
    <property type="component" value="Unassembled WGS sequence"/>
</dbReference>
<evidence type="ECO:0000259" key="2">
    <source>
        <dbReference type="Pfam" id="PF13372"/>
    </source>
</evidence>
<feature type="chain" id="PRO_5046548814" evidence="1">
    <location>
        <begin position="19"/>
        <end position="417"/>
    </location>
</feature>
<comment type="caution">
    <text evidence="3">The sequence shown here is derived from an EMBL/GenBank/DDBJ whole genome shotgun (WGS) entry which is preliminary data.</text>
</comment>
<proteinExistence type="predicted"/>
<feature type="domain" description="Alginate export" evidence="2">
    <location>
        <begin position="24"/>
        <end position="387"/>
    </location>
</feature>
<evidence type="ECO:0000256" key="1">
    <source>
        <dbReference type="SAM" id="SignalP"/>
    </source>
</evidence>
<dbReference type="RefSeq" id="WP_290205970.1">
    <property type="nucleotide sequence ID" value="NZ_JASDDK010000002.1"/>
</dbReference>
<dbReference type="InterPro" id="IPR053728">
    <property type="entry name" value="Alginate_Permeability_Chnl"/>
</dbReference>
<gene>
    <name evidence="3" type="ORF">QMA06_06035</name>
</gene>
<dbReference type="Gene3D" id="2.40.160.100">
    <property type="match status" value="1"/>
</dbReference>
<dbReference type="InterPro" id="IPR025388">
    <property type="entry name" value="Alginate_export_dom"/>
</dbReference>
<feature type="signal peptide" evidence="1">
    <location>
        <begin position="1"/>
        <end position="18"/>
    </location>
</feature>
<reference evidence="3 4" key="1">
    <citation type="journal article" date="2023" name="Int. J. Syst. Evol. Microbiol.">
        <title>Winogradskyella bathintestinalis sp. nov., isolated from the intestine of the deep-sea loosejaw dragonfish, Malacosteus niger.</title>
        <authorList>
            <person name="Uniacke-Lowe S."/>
            <person name="Johnson C.N."/>
            <person name="Stanton C."/>
            <person name="Hill C."/>
            <person name="Ross P."/>
        </authorList>
    </citation>
    <scope>NUCLEOTIDE SEQUENCE [LARGE SCALE GENOMIC DNA]</scope>
    <source>
        <strain evidence="3 4">APC 3343</strain>
    </source>
</reference>
<dbReference type="SUPFAM" id="SSF56935">
    <property type="entry name" value="Porins"/>
    <property type="match status" value="1"/>
</dbReference>
<organism evidence="3 4">
    <name type="scientific">Winogradskyella bathintestinalis</name>
    <dbReference type="NCBI Taxonomy" id="3035208"/>
    <lineage>
        <taxon>Bacteria</taxon>
        <taxon>Pseudomonadati</taxon>
        <taxon>Bacteroidota</taxon>
        <taxon>Flavobacteriia</taxon>
        <taxon>Flavobacteriales</taxon>
        <taxon>Flavobacteriaceae</taxon>
        <taxon>Winogradskyella</taxon>
    </lineage>
</organism>
<sequence>MKAILTILCLGIVLSSYAQEFEISTELRPRFEYRHGYKTLIPEDVEAASFISQRTRINLGYQSEKLTAYVTFQNVRVWGDVATLSSSDQNGIALHEAWAELHLKPNFSLKLGRQELVYDDQRIFGNVGWAQQARSHDALVVSFKPNKNNRLDLGLAMNENAETLFDEDYTVNNYKAFQYVWYHTNVNAFGLSVLLLNNGLTYIDENNEQKVDYNQTIGSRITFGKNKFSADASIYFQTGEIANTDLMAFNFAANVLYEINDKFKTGLGAEYLSGTDMNTREGEFKSFNPWFGTNHKFNGLMDFFYVGNHINSVGLIDVNASLSYQKDKFSAKIEPHIFLSAASVIGASAEELDHYLGTELDVVLGYKWTKDISFNAGYSQLFATNTMEVLKAGNKDNINNWAWLMITVKPSLFKTVF</sequence>
<evidence type="ECO:0000313" key="4">
    <source>
        <dbReference type="Proteomes" id="UP001231197"/>
    </source>
</evidence>